<dbReference type="AlphaFoldDB" id="A0A4Q1BTJ4"/>
<evidence type="ECO:0000256" key="8">
    <source>
        <dbReference type="SAM" id="MobiDB-lite"/>
    </source>
</evidence>
<dbReference type="GO" id="GO:0017119">
    <property type="term" value="C:Golgi transport complex"/>
    <property type="evidence" value="ECO:0007669"/>
    <property type="project" value="InterPro"/>
</dbReference>
<dbReference type="STRING" id="5217.A0A4Q1BTJ4"/>
<dbReference type="InterPro" id="IPR033370">
    <property type="entry name" value="COG1"/>
</dbReference>
<evidence type="ECO:0000256" key="1">
    <source>
        <dbReference type="ARBA" id="ARBA00004395"/>
    </source>
</evidence>
<dbReference type="EMBL" id="SDIL01000009">
    <property type="protein sequence ID" value="RXK41345.1"/>
    <property type="molecule type" value="Genomic_DNA"/>
</dbReference>
<feature type="compositionally biased region" description="Basic and acidic residues" evidence="8">
    <location>
        <begin position="60"/>
        <end position="69"/>
    </location>
</feature>
<evidence type="ECO:0000256" key="3">
    <source>
        <dbReference type="ARBA" id="ARBA00020978"/>
    </source>
</evidence>
<reference evidence="9 10" key="1">
    <citation type="submission" date="2016-06" db="EMBL/GenBank/DDBJ databases">
        <title>Evolution of pathogenesis and genome organization in the Tremellales.</title>
        <authorList>
            <person name="Cuomo C."/>
            <person name="Litvintseva A."/>
            <person name="Heitman J."/>
            <person name="Chen Y."/>
            <person name="Sun S."/>
            <person name="Springer D."/>
            <person name="Dromer F."/>
            <person name="Young S."/>
            <person name="Zeng Q."/>
            <person name="Chapman S."/>
            <person name="Gujja S."/>
            <person name="Saif S."/>
            <person name="Birren B."/>
        </authorList>
    </citation>
    <scope>NUCLEOTIDE SEQUENCE [LARGE SCALE GENOMIC DNA]</scope>
    <source>
        <strain evidence="9 10">ATCC 28783</strain>
    </source>
</reference>
<feature type="region of interest" description="Disordered" evidence="8">
    <location>
        <begin position="418"/>
        <end position="444"/>
    </location>
</feature>
<dbReference type="PANTHER" id="PTHR31658:SF0">
    <property type="entry name" value="CONSERVED OLIGOMERIC GOLGI COMPLEX SUBUNIT 1"/>
    <property type="match status" value="1"/>
</dbReference>
<protein>
    <recommendedName>
        <fullName evidence="3">Conserved oligomeric Golgi complex subunit 1</fullName>
    </recommendedName>
</protein>
<evidence type="ECO:0000256" key="4">
    <source>
        <dbReference type="ARBA" id="ARBA00022448"/>
    </source>
</evidence>
<evidence type="ECO:0000313" key="10">
    <source>
        <dbReference type="Proteomes" id="UP000289152"/>
    </source>
</evidence>
<evidence type="ECO:0000256" key="2">
    <source>
        <dbReference type="ARBA" id="ARBA00006653"/>
    </source>
</evidence>
<proteinExistence type="inferred from homology"/>
<dbReference type="GO" id="GO:0000139">
    <property type="term" value="C:Golgi membrane"/>
    <property type="evidence" value="ECO:0007669"/>
    <property type="project" value="UniProtKB-SubCell"/>
</dbReference>
<dbReference type="VEuPathDB" id="FungiDB:TREMEDRAFT_62734"/>
<dbReference type="GO" id="GO:0015031">
    <property type="term" value="P:protein transport"/>
    <property type="evidence" value="ECO:0007669"/>
    <property type="project" value="UniProtKB-KW"/>
</dbReference>
<dbReference type="InParanoid" id="A0A4Q1BTJ4"/>
<gene>
    <name evidence="9" type="ORF">M231_01250</name>
</gene>
<keyword evidence="4" id="KW-0813">Transport</keyword>
<dbReference type="Proteomes" id="UP000289152">
    <property type="component" value="Unassembled WGS sequence"/>
</dbReference>
<evidence type="ECO:0000313" key="9">
    <source>
        <dbReference type="EMBL" id="RXK41345.1"/>
    </source>
</evidence>
<evidence type="ECO:0000256" key="5">
    <source>
        <dbReference type="ARBA" id="ARBA00022927"/>
    </source>
</evidence>
<comment type="caution">
    <text evidence="9">The sequence shown here is derived from an EMBL/GenBank/DDBJ whole genome shotgun (WGS) entry which is preliminary data.</text>
</comment>
<feature type="compositionally biased region" description="Polar residues" evidence="8">
    <location>
        <begin position="1"/>
        <end position="17"/>
    </location>
</feature>
<organism evidence="9 10">
    <name type="scientific">Tremella mesenterica</name>
    <name type="common">Jelly fungus</name>
    <dbReference type="NCBI Taxonomy" id="5217"/>
    <lineage>
        <taxon>Eukaryota</taxon>
        <taxon>Fungi</taxon>
        <taxon>Dikarya</taxon>
        <taxon>Basidiomycota</taxon>
        <taxon>Agaricomycotina</taxon>
        <taxon>Tremellomycetes</taxon>
        <taxon>Tremellales</taxon>
        <taxon>Tremellaceae</taxon>
        <taxon>Tremella</taxon>
    </lineage>
</organism>
<keyword evidence="7" id="KW-0472">Membrane</keyword>
<feature type="compositionally biased region" description="Polar residues" evidence="8">
    <location>
        <begin position="71"/>
        <end position="86"/>
    </location>
</feature>
<keyword evidence="5" id="KW-0653">Protein transport</keyword>
<name>A0A4Q1BTJ4_TREME</name>
<feature type="region of interest" description="Disordered" evidence="8">
    <location>
        <begin position="1"/>
        <end position="108"/>
    </location>
</feature>
<keyword evidence="10" id="KW-1185">Reference proteome</keyword>
<comment type="similarity">
    <text evidence="2">Belongs to the COG1 family.</text>
</comment>
<dbReference type="Pfam" id="PF08700">
    <property type="entry name" value="VPS51_Exo84_N"/>
    <property type="match status" value="1"/>
</dbReference>
<evidence type="ECO:0000256" key="6">
    <source>
        <dbReference type="ARBA" id="ARBA00023034"/>
    </source>
</evidence>
<feature type="compositionally biased region" description="Low complexity" evidence="8">
    <location>
        <begin position="18"/>
        <end position="30"/>
    </location>
</feature>
<comment type="subcellular location">
    <subcellularLocation>
        <location evidence="1">Golgi apparatus membrane</location>
        <topology evidence="1">Peripheral membrane protein</topology>
    </subcellularLocation>
</comment>
<accession>A0A4Q1BTJ4</accession>
<sequence length="983" mass="107948">MSATSPPQFMSPSNPKYSSPAMMSSMSSSSLNEGPSRFSAMLNGSLPTRLPRQRGPLPDFGRRTAELSMHRQPSTVLSASGTSTPTVRRMKKAVRQVSSSKDQKTRDTDWAAMEPDEVFRRLPVNQVKEVERKLRAEALNKQAELRAMVGTRYRDLLTSASQITTLHSSSLRLSESLKTVAHACSNPTDLTVTTEEDEGKDQVEEISNVLPVAAHMKLLLDTPEALYGHLARHHFLHAALLWLVARVVKESLSAMPQDQSGPYLPLLSQQWETLLPFRSQIVQRATASLRAREQTSTKELSETVLAIILLDNLPLKEALSLFLSQRMRTLRDILQHAPDPVTPNLADVPKKGRPRGNSKVALATAAREAAHDREAIASVLTEAVTSLLDTASSVLTLFGKRRGAQDESLMAEMIRLVQQGEKANPPTPSQPGPRERRSSHARRASRLASISMTLPFTKSIATSGALDVSTLKVLQPLPSSQIWLHHLPPSILGFTPFITPDLVPPVNDKLQEWQTAALGLLSEAVPFWLGGLQSVADVWRVKADLQALLEEGMLEADVRTALDKAWEGRVQRIWAEKLDVLVRQAASQIQSSRDDLLEARSDLDINADTFLFSDLSFPSSSVSALSASSQNASFSSFTDTLKKRVSLRSPKLDVILTDLEDSAADIKKDLVQLPPELHGQYRQELGESLRTLGDVLQSASEAVETRDKFNGVEAELFVGRVALYLVKASTFLSDLSQHASYDTTTFEGRLLDLHSASTIRWRERSVASAISTLSPLFGPHRDTQGSRHTWQGPYPSQPSRYLMLALQSLVTAVPLLGIPPGVESSVVKDLVETFVDRVRNMDGWESRSEDTAVNAMVDLGFLTLLKGESIQEDVMVTKMVIKVRVVAGLCTFTADDQAGSSVPEEFTDLLPGICLEHLRRTQLLLDPLIQHLPSINESKGGDSRLSSLLPLGPPSNKGANTDFRSPIPVAKPSKRFALLSMVV</sequence>
<dbReference type="GO" id="GO:0006891">
    <property type="term" value="P:intra-Golgi vesicle-mediated transport"/>
    <property type="evidence" value="ECO:0007669"/>
    <property type="project" value="InterPro"/>
</dbReference>
<dbReference type="OrthoDB" id="46189at2759"/>
<dbReference type="PANTHER" id="PTHR31658">
    <property type="entry name" value="CONSERVED OLIGOMERIC GOLGI COMPLEX SUBUNIT 1"/>
    <property type="match status" value="1"/>
</dbReference>
<evidence type="ECO:0000256" key="7">
    <source>
        <dbReference type="ARBA" id="ARBA00023136"/>
    </source>
</evidence>
<keyword evidence="6" id="KW-0333">Golgi apparatus</keyword>